<feature type="transmembrane region" description="Helical" evidence="6">
    <location>
        <begin position="269"/>
        <end position="287"/>
    </location>
</feature>
<gene>
    <name evidence="8" type="ORF">IF188_10040</name>
</gene>
<proteinExistence type="predicted"/>
<feature type="transmembrane region" description="Helical" evidence="6">
    <location>
        <begin position="241"/>
        <end position="257"/>
    </location>
</feature>
<feature type="transmembrane region" description="Helical" evidence="6">
    <location>
        <begin position="50"/>
        <end position="69"/>
    </location>
</feature>
<evidence type="ECO:0000256" key="5">
    <source>
        <dbReference type="SAM" id="MobiDB-lite"/>
    </source>
</evidence>
<feature type="transmembrane region" description="Helical" evidence="6">
    <location>
        <begin position="398"/>
        <end position="417"/>
    </location>
</feature>
<keyword evidence="3 6" id="KW-1133">Transmembrane helix</keyword>
<keyword evidence="2 6" id="KW-0812">Transmembrane</keyword>
<feature type="transmembrane region" description="Helical" evidence="6">
    <location>
        <begin position="357"/>
        <end position="378"/>
    </location>
</feature>
<keyword evidence="4 6" id="KW-0472">Membrane</keyword>
<dbReference type="InterPro" id="IPR051533">
    <property type="entry name" value="WaaL-like"/>
</dbReference>
<evidence type="ECO:0000256" key="2">
    <source>
        <dbReference type="ARBA" id="ARBA00022692"/>
    </source>
</evidence>
<dbReference type="RefSeq" id="WP_191171642.1">
    <property type="nucleotide sequence ID" value="NZ_JACXZS010000005.1"/>
</dbReference>
<dbReference type="PANTHER" id="PTHR37422:SF13">
    <property type="entry name" value="LIPOPOLYSACCHARIDE BIOSYNTHESIS PROTEIN PA4999-RELATED"/>
    <property type="match status" value="1"/>
</dbReference>
<feature type="transmembrane region" description="Helical" evidence="6">
    <location>
        <begin position="195"/>
        <end position="212"/>
    </location>
</feature>
<evidence type="ECO:0000313" key="9">
    <source>
        <dbReference type="Proteomes" id="UP000598426"/>
    </source>
</evidence>
<evidence type="ECO:0000256" key="1">
    <source>
        <dbReference type="ARBA" id="ARBA00004141"/>
    </source>
</evidence>
<dbReference type="Proteomes" id="UP000598426">
    <property type="component" value="Unassembled WGS sequence"/>
</dbReference>
<feature type="transmembrane region" description="Helical" evidence="6">
    <location>
        <begin position="136"/>
        <end position="155"/>
    </location>
</feature>
<evidence type="ECO:0000259" key="7">
    <source>
        <dbReference type="Pfam" id="PF04932"/>
    </source>
</evidence>
<reference evidence="8 9" key="1">
    <citation type="submission" date="2020-09" db="EMBL/GenBank/DDBJ databases">
        <title>Isolation and identification of active actinomycetes.</title>
        <authorList>
            <person name="Li X."/>
        </authorList>
    </citation>
    <scope>NUCLEOTIDE SEQUENCE [LARGE SCALE GENOMIC DNA]</scope>
    <source>
        <strain evidence="8 9">NEAU-LLC</strain>
    </source>
</reference>
<feature type="transmembrane region" description="Helical" evidence="6">
    <location>
        <begin position="219"/>
        <end position="235"/>
    </location>
</feature>
<dbReference type="PANTHER" id="PTHR37422">
    <property type="entry name" value="TEICHURONIC ACID BIOSYNTHESIS PROTEIN TUAE"/>
    <property type="match status" value="1"/>
</dbReference>
<comment type="caution">
    <text evidence="8">The sequence shown here is derived from an EMBL/GenBank/DDBJ whole genome shotgun (WGS) entry which is preliminary data.</text>
</comment>
<feature type="domain" description="O-antigen ligase-related" evidence="7">
    <location>
        <begin position="225"/>
        <end position="369"/>
    </location>
</feature>
<evidence type="ECO:0000256" key="3">
    <source>
        <dbReference type="ARBA" id="ARBA00022989"/>
    </source>
</evidence>
<feature type="region of interest" description="Disordered" evidence="5">
    <location>
        <begin position="442"/>
        <end position="489"/>
    </location>
</feature>
<feature type="transmembrane region" description="Helical" evidence="6">
    <location>
        <begin position="24"/>
        <end position="44"/>
    </location>
</feature>
<feature type="transmembrane region" description="Helical" evidence="6">
    <location>
        <begin position="105"/>
        <end position="124"/>
    </location>
</feature>
<keyword evidence="8" id="KW-0436">Ligase</keyword>
<dbReference type="EMBL" id="JACXZS010000005">
    <property type="protein sequence ID" value="MBD3942035.1"/>
    <property type="molecule type" value="Genomic_DNA"/>
</dbReference>
<evidence type="ECO:0000313" key="8">
    <source>
        <dbReference type="EMBL" id="MBD3942035.1"/>
    </source>
</evidence>
<protein>
    <submittedName>
        <fullName evidence="8">O-antigen ligase family protein</fullName>
    </submittedName>
</protein>
<comment type="subcellular location">
    <subcellularLocation>
        <location evidence="1">Membrane</location>
        <topology evidence="1">Multi-pass membrane protein</topology>
    </subcellularLocation>
</comment>
<evidence type="ECO:0000256" key="6">
    <source>
        <dbReference type="SAM" id="Phobius"/>
    </source>
</evidence>
<dbReference type="GO" id="GO:0016874">
    <property type="term" value="F:ligase activity"/>
    <property type="evidence" value="ECO:0007669"/>
    <property type="project" value="UniProtKB-KW"/>
</dbReference>
<accession>A0ABR8NMZ8</accession>
<feature type="transmembrane region" description="Helical" evidence="6">
    <location>
        <begin position="81"/>
        <end position="99"/>
    </location>
</feature>
<evidence type="ECO:0000256" key="4">
    <source>
        <dbReference type="ARBA" id="ARBA00023136"/>
    </source>
</evidence>
<organism evidence="8 9">
    <name type="scientific">Microbacterium helvum</name>
    <dbReference type="NCBI Taxonomy" id="2773713"/>
    <lineage>
        <taxon>Bacteria</taxon>
        <taxon>Bacillati</taxon>
        <taxon>Actinomycetota</taxon>
        <taxon>Actinomycetes</taxon>
        <taxon>Micrococcales</taxon>
        <taxon>Microbacteriaceae</taxon>
        <taxon>Microbacterium</taxon>
    </lineage>
</organism>
<name>A0ABR8NMZ8_9MICO</name>
<keyword evidence="9" id="KW-1185">Reference proteome</keyword>
<sequence length="489" mass="53408">MAVYSKHPASAPPSPPIREKTGHLMLRGWCILVLFMALSGTAWINAIGELATAVITIAGGILSVILWTVVRPPVQYRRLPWFVVAYVAWATLSLLWSAWPQTTAITLLLLYITTVQALFVGSVLTWRELVRAIASALKWVMALSILFELWVSIFIGQPILPGFVVGKADDPIEYWSRDNLFDGGRLQGIMGNANLLGPVALLAIVVFAIRLASGAPRRVLLWGWMLLSAFLFVRASSATAYLAAAAVAVVLITVLLMRRAERPGARTKFYVAYAVIGVGGALTLWLLRDAVFTALGRSTDLTGRERIWEEVLAHSAERPWTGWGFATPWMTSDPAFDVNVTDHGQAVMQAHNMWIDVSMQLGIIGVVLLALVYFAFVWRSWFFAVDRPRWDLRADRPYSPVTLLPTLVGAILLVQGLAESGPLLLWGWMFVVMFAGKIKQSPHVGVGPAEQTAAIERGDRVEPDPTGDDAPPVLGGPAPSRPRQAGSGA</sequence>
<dbReference type="InterPro" id="IPR007016">
    <property type="entry name" value="O-antigen_ligase-rel_domated"/>
</dbReference>
<dbReference type="Pfam" id="PF04932">
    <property type="entry name" value="Wzy_C"/>
    <property type="match status" value="1"/>
</dbReference>